<dbReference type="CDD" id="cd04301">
    <property type="entry name" value="NAT_SF"/>
    <property type="match status" value="1"/>
</dbReference>
<keyword evidence="2" id="KW-0808">Transferase</keyword>
<dbReference type="InterPro" id="IPR052523">
    <property type="entry name" value="Trichothecene_AcTrans"/>
</dbReference>
<protein>
    <submittedName>
        <fullName evidence="2">Acyl-CoA N-acyltransferase</fullName>
    </submittedName>
</protein>
<keyword evidence="3" id="KW-1185">Reference proteome</keyword>
<evidence type="ECO:0000259" key="1">
    <source>
        <dbReference type="PROSITE" id="PS51186"/>
    </source>
</evidence>
<dbReference type="PANTHER" id="PTHR42791">
    <property type="entry name" value="GNAT FAMILY ACETYLTRANSFERASE"/>
    <property type="match status" value="1"/>
</dbReference>
<reference evidence="2 3" key="1">
    <citation type="submission" date="2016-04" db="EMBL/GenBank/DDBJ databases">
        <title>A degradative enzymes factory behind the ericoid mycorrhizal symbiosis.</title>
        <authorList>
            <consortium name="DOE Joint Genome Institute"/>
            <person name="Martino E."/>
            <person name="Morin E."/>
            <person name="Grelet G."/>
            <person name="Kuo A."/>
            <person name="Kohler A."/>
            <person name="Daghino S."/>
            <person name="Barry K."/>
            <person name="Choi C."/>
            <person name="Cichocki N."/>
            <person name="Clum A."/>
            <person name="Copeland A."/>
            <person name="Hainaut M."/>
            <person name="Haridas S."/>
            <person name="Labutti K."/>
            <person name="Lindquist E."/>
            <person name="Lipzen A."/>
            <person name="Khouja H.-R."/>
            <person name="Murat C."/>
            <person name="Ohm R."/>
            <person name="Olson A."/>
            <person name="Spatafora J."/>
            <person name="Veneault-Fourrey C."/>
            <person name="Henrissat B."/>
            <person name="Grigoriev I."/>
            <person name="Martin F."/>
            <person name="Perotto S."/>
        </authorList>
    </citation>
    <scope>NUCLEOTIDE SEQUENCE [LARGE SCALE GENOMIC DNA]</scope>
    <source>
        <strain evidence="2 3">F</strain>
    </source>
</reference>
<dbReference type="GO" id="GO:0016747">
    <property type="term" value="F:acyltransferase activity, transferring groups other than amino-acyl groups"/>
    <property type="evidence" value="ECO:0007669"/>
    <property type="project" value="InterPro"/>
</dbReference>
<dbReference type="Proteomes" id="UP000235786">
    <property type="component" value="Unassembled WGS sequence"/>
</dbReference>
<dbReference type="PROSITE" id="PS51186">
    <property type="entry name" value="GNAT"/>
    <property type="match status" value="1"/>
</dbReference>
<name>A0A2J6RGA4_HYAVF</name>
<dbReference type="AlphaFoldDB" id="A0A2J6RGA4"/>
<dbReference type="STRING" id="1149755.A0A2J6RGA4"/>
<proteinExistence type="predicted"/>
<evidence type="ECO:0000313" key="3">
    <source>
        <dbReference type="Proteomes" id="UP000235786"/>
    </source>
</evidence>
<dbReference type="InterPro" id="IPR000182">
    <property type="entry name" value="GNAT_dom"/>
</dbReference>
<dbReference type="Gene3D" id="3.40.630.30">
    <property type="match status" value="1"/>
</dbReference>
<dbReference type="PANTHER" id="PTHR42791:SF1">
    <property type="entry name" value="N-ACETYLTRANSFERASE DOMAIN-CONTAINING PROTEIN"/>
    <property type="match status" value="1"/>
</dbReference>
<dbReference type="Pfam" id="PF13527">
    <property type="entry name" value="Acetyltransf_9"/>
    <property type="match status" value="1"/>
</dbReference>
<gene>
    <name evidence="2" type="ORF">L207DRAFT_600092</name>
</gene>
<dbReference type="SUPFAM" id="SSF55729">
    <property type="entry name" value="Acyl-CoA N-acyltransferases (Nat)"/>
    <property type="match status" value="1"/>
</dbReference>
<organism evidence="2 3">
    <name type="scientific">Hyaloscypha variabilis (strain UAMH 11265 / GT02V1 / F)</name>
    <name type="common">Meliniomyces variabilis</name>
    <dbReference type="NCBI Taxonomy" id="1149755"/>
    <lineage>
        <taxon>Eukaryota</taxon>
        <taxon>Fungi</taxon>
        <taxon>Dikarya</taxon>
        <taxon>Ascomycota</taxon>
        <taxon>Pezizomycotina</taxon>
        <taxon>Leotiomycetes</taxon>
        <taxon>Helotiales</taxon>
        <taxon>Hyaloscyphaceae</taxon>
        <taxon>Hyaloscypha</taxon>
        <taxon>Hyaloscypha variabilis</taxon>
    </lineage>
</organism>
<sequence length="223" mass="25612">MILKLSRNTMYIRQATKDDLDDIVEIHFAAFHDEPDMDYPFPHRREFPDFMKVSTKKRFRSYLAEPEIYSAMVACSKTDDVQKIMKPVAYAAWLPNVNMASPQNASGGLPQPRIGHPTHTPAWRETTANARKTYFDEIYGGRKIELLLLGTRPEYRHRGGASKLVRWGMEMAREHEKTAVVLAGFSGTKFYLKLGFRLVGDIHIQLEGEEDKMDISALVYEQN</sequence>
<dbReference type="OrthoDB" id="4738875at2759"/>
<dbReference type="InterPro" id="IPR016181">
    <property type="entry name" value="Acyl_CoA_acyltransferase"/>
</dbReference>
<accession>A0A2J6RGA4</accession>
<feature type="domain" description="N-acetyltransferase" evidence="1">
    <location>
        <begin position="10"/>
        <end position="223"/>
    </location>
</feature>
<evidence type="ECO:0000313" key="2">
    <source>
        <dbReference type="EMBL" id="PMD37551.1"/>
    </source>
</evidence>
<keyword evidence="2" id="KW-0012">Acyltransferase</keyword>
<dbReference type="EMBL" id="KZ613949">
    <property type="protein sequence ID" value="PMD37551.1"/>
    <property type="molecule type" value="Genomic_DNA"/>
</dbReference>